<dbReference type="NCBIfam" id="TIGR01445">
    <property type="entry name" value="intein_Nterm"/>
    <property type="match status" value="1"/>
</dbReference>
<dbReference type="SMART" id="SM00306">
    <property type="entry name" value="HintN"/>
    <property type="match status" value="2"/>
</dbReference>
<dbReference type="InterPro" id="IPR006141">
    <property type="entry name" value="Intein_N"/>
</dbReference>
<evidence type="ECO:0000313" key="9">
    <source>
        <dbReference type="Proteomes" id="UP000053904"/>
    </source>
</evidence>
<sequence>MPAQKTAKMFKVKKRDGRIVKFEKERLVTGIFKAAESVGGKDRERANEIADEVIKRLKEKYSGKEYVTTKKIAAVTTQTLIDMGHGKTSVAFELFVDLKNQVKNIKSLIDADTLVRGYIDKVDWQVNENSNMAYSWQGLNNYISTTVQANYWLHSIYPKEISNANIDKDFHIHDLGMLATYCNGWSLEDLLLRGFTGVKGKIACAPPKHFSTALGQAVNFLYTLQHEAAGAQAFSSFDTFLAPFIRYDNLTYKQVKQKMQEFLYNMNVPTRVGCQCVSEDTQILTPKGWATYKDIREGVTIKTFNLKTGEIEDQKVESVFKGQHKGIMYNLKNRIQDQLISPGHRVVRKLFNSDKYILEPIEEVAKLKSPIIIPIAGNNTLKNRTNLPNEQLSLMAWIISEGSVGKKGKHRSSHRVSIYQSKLKNRKNYDEIKNLLNHFGFKYSETTKSGLGKPVVRFRINAEGSKTIHKWFGSKEDIKRIPKDVLNLDLKKSRLFLNTYIKGDGYEGSKISTTSLKILNALQIVAVNAGYGFTVLTKEPTLGKKKIYVLRLIKHKNTYIQEITKVKYDGVIWCPHTKNETIIAKRNGKVFITGNTPFTNITMDLVPSGQLAKQGVIIGGKIQKEKYKDFEKEMAMLNKAFCEIMMEGDAQGRLFSWPIPTYNITKDFDWDNPKYKPVWEMTAKYGIPYFSNFINSDMNPDDARSMCLHPEEEIIYKEGGNIKRANIGNLVENHRSGEYNKDGWVKIRKNEKLKALSLNLESGKTEWTPITRFLRIKDDELVTLTLEDGKEIRVSSKHLIPVLTEHGIENKMAKDVNEKDYLLNLKQTNQFNTKYQKISKDIVLDEKVAKILGYFVADGNYLKESRKNMKLYGEPRGLQFTFNSNTKENLEEIKKLLKDCFNVSPKEKQDPRYNTYYLYVYDAKIARELKEVGFEKYGRLPNILFNSPKSVIEAFLDYHFKGDGYEKRKEVHINDLELARDLTLLYSLVGRPVTYKKGK</sequence>
<proteinExistence type="predicted"/>
<evidence type="ECO:0000259" key="7">
    <source>
        <dbReference type="PROSITE" id="PS51161"/>
    </source>
</evidence>
<accession>A0A101HI45</accession>
<dbReference type="Pfam" id="PF03477">
    <property type="entry name" value="ATP-cone"/>
    <property type="match status" value="1"/>
</dbReference>
<dbReference type="PROSITE" id="PS51161">
    <property type="entry name" value="ATP_CONE"/>
    <property type="match status" value="1"/>
</dbReference>
<keyword evidence="4" id="KW-0651">Protein splicing</keyword>
<dbReference type="InterPro" id="IPR036844">
    <property type="entry name" value="Hint_dom_sf"/>
</dbReference>
<keyword evidence="2" id="KW-0068">Autocatalytic cleavage</keyword>
<dbReference type="GO" id="GO:0004519">
    <property type="term" value="F:endonuclease activity"/>
    <property type="evidence" value="ECO:0007669"/>
    <property type="project" value="InterPro"/>
</dbReference>
<dbReference type="PROSITE" id="PS50819">
    <property type="entry name" value="INTEIN_ENDONUCLEASE"/>
    <property type="match status" value="2"/>
</dbReference>
<dbReference type="Pfam" id="PF14890">
    <property type="entry name" value="Intein_splicing"/>
    <property type="match status" value="1"/>
</dbReference>
<dbReference type="SUPFAM" id="SSF51998">
    <property type="entry name" value="PFL-like glycyl radical enzymes"/>
    <property type="match status" value="1"/>
</dbReference>
<dbReference type="PROSITE" id="PS50817">
    <property type="entry name" value="INTEIN_N_TER"/>
    <property type="match status" value="1"/>
</dbReference>
<gene>
    <name evidence="8" type="ORF">XD93_0454</name>
</gene>
<dbReference type="GO" id="GO:0004748">
    <property type="term" value="F:ribonucleoside-diphosphate reductase activity, thioredoxin disulfide as acceptor"/>
    <property type="evidence" value="ECO:0007669"/>
    <property type="project" value="TreeGrafter"/>
</dbReference>
<dbReference type="InterPro" id="IPR027434">
    <property type="entry name" value="Homing_endonucl"/>
</dbReference>
<dbReference type="SUPFAM" id="SSF55608">
    <property type="entry name" value="Homing endonucleases"/>
    <property type="match status" value="1"/>
</dbReference>
<dbReference type="Gene3D" id="3.10.28.10">
    <property type="entry name" value="Homing endonucleases"/>
    <property type="match status" value="1"/>
</dbReference>
<dbReference type="PANTHER" id="PTHR21075:SF0">
    <property type="entry name" value="ANAEROBIC RIBONUCLEOSIDE-TRIPHOSPHATE REDUCTASE"/>
    <property type="match status" value="1"/>
</dbReference>
<dbReference type="EMBL" id="LGGO01000051">
    <property type="protein sequence ID" value="KUK77253.1"/>
    <property type="molecule type" value="Genomic_DNA"/>
</dbReference>
<dbReference type="GO" id="GO:0006260">
    <property type="term" value="P:DNA replication"/>
    <property type="evidence" value="ECO:0007669"/>
    <property type="project" value="InterPro"/>
</dbReference>
<dbReference type="InterPro" id="IPR003587">
    <property type="entry name" value="Hint_dom_N"/>
</dbReference>
<dbReference type="AlphaFoldDB" id="A0A101HI45"/>
<dbReference type="InterPro" id="IPR004042">
    <property type="entry name" value="Intein_endonuc_central"/>
</dbReference>
<evidence type="ECO:0000259" key="6">
    <source>
        <dbReference type="PROSITE" id="PS50819"/>
    </source>
</evidence>
<protein>
    <submittedName>
        <fullName evidence="8">Anaerobic ribonucleoside-triphosphate reductase</fullName>
    </submittedName>
</protein>
<evidence type="ECO:0000256" key="5">
    <source>
        <dbReference type="PROSITE-ProRule" id="PRU00492"/>
    </source>
</evidence>
<dbReference type="GO" id="GO:0005524">
    <property type="term" value="F:ATP binding"/>
    <property type="evidence" value="ECO:0007669"/>
    <property type="project" value="UniProtKB-UniRule"/>
</dbReference>
<dbReference type="GO" id="GO:0009265">
    <property type="term" value="P:2'-deoxyribonucleotide biosynthetic process"/>
    <property type="evidence" value="ECO:0007669"/>
    <property type="project" value="TreeGrafter"/>
</dbReference>
<dbReference type="CDD" id="cd00081">
    <property type="entry name" value="Hint"/>
    <property type="match status" value="1"/>
</dbReference>
<dbReference type="Gene3D" id="2.170.16.10">
    <property type="entry name" value="Hedgehog/Intein (Hint) domain"/>
    <property type="match status" value="1"/>
</dbReference>
<dbReference type="InterPro" id="IPR012833">
    <property type="entry name" value="NrdD"/>
</dbReference>
<dbReference type="GO" id="GO:0008998">
    <property type="term" value="F:ribonucleoside-triphosphate reductase (thioredoxin) activity"/>
    <property type="evidence" value="ECO:0007669"/>
    <property type="project" value="InterPro"/>
</dbReference>
<keyword evidence="1 5" id="KW-0547">Nucleotide-binding</keyword>
<feature type="domain" description="ATP-cone" evidence="7">
    <location>
        <begin position="10"/>
        <end position="107"/>
    </location>
</feature>
<dbReference type="PANTHER" id="PTHR21075">
    <property type="entry name" value="ANAEROBIC RIBONUCLEOSIDE-TRIPHOSPHATE REDUCTASE"/>
    <property type="match status" value="1"/>
</dbReference>
<dbReference type="Gene3D" id="3.20.70.20">
    <property type="match status" value="2"/>
</dbReference>
<organism evidence="8 9">
    <name type="scientific">candidate division WS6 bacterium 34_10</name>
    <dbReference type="NCBI Taxonomy" id="1641389"/>
    <lineage>
        <taxon>Bacteria</taxon>
        <taxon>Candidatus Dojkabacteria</taxon>
    </lineage>
</organism>
<dbReference type="GO" id="GO:0031250">
    <property type="term" value="C:anaerobic ribonucleoside-triphosphate reductase complex"/>
    <property type="evidence" value="ECO:0007669"/>
    <property type="project" value="TreeGrafter"/>
</dbReference>
<feature type="non-terminal residue" evidence="8">
    <location>
        <position position="999"/>
    </location>
</feature>
<dbReference type="InterPro" id="IPR005144">
    <property type="entry name" value="ATP-cone_dom"/>
</dbReference>
<comment type="caution">
    <text evidence="8">The sequence shown here is derived from an EMBL/GenBank/DDBJ whole genome shotgun (WGS) entry which is preliminary data.</text>
</comment>
<dbReference type="Proteomes" id="UP000053904">
    <property type="component" value="Unassembled WGS sequence"/>
</dbReference>
<dbReference type="PATRIC" id="fig|1641389.3.peg.533"/>
<evidence type="ECO:0000313" key="8">
    <source>
        <dbReference type="EMBL" id="KUK77253.1"/>
    </source>
</evidence>
<name>A0A101HI45_9BACT</name>
<evidence type="ECO:0000256" key="1">
    <source>
        <dbReference type="ARBA" id="ARBA00022741"/>
    </source>
</evidence>
<feature type="domain" description="DOD-type homing endonuclease" evidence="6">
    <location>
        <begin position="851"/>
        <end position="991"/>
    </location>
</feature>
<dbReference type="GO" id="GO:0016539">
    <property type="term" value="P:intein-mediated protein splicing"/>
    <property type="evidence" value="ECO:0007669"/>
    <property type="project" value="InterPro"/>
</dbReference>
<keyword evidence="3 5" id="KW-0067">ATP-binding</keyword>
<feature type="domain" description="DOD-type homing endonuclease" evidence="6">
    <location>
        <begin position="394"/>
        <end position="531"/>
    </location>
</feature>
<dbReference type="Pfam" id="PF13597">
    <property type="entry name" value="NRDD"/>
    <property type="match status" value="2"/>
</dbReference>
<dbReference type="SUPFAM" id="SSF51294">
    <property type="entry name" value="Hedgehog/intein (Hint) domain"/>
    <property type="match status" value="2"/>
</dbReference>
<evidence type="ECO:0000256" key="4">
    <source>
        <dbReference type="ARBA" id="ARBA00023000"/>
    </source>
</evidence>
<evidence type="ECO:0000256" key="3">
    <source>
        <dbReference type="ARBA" id="ARBA00022840"/>
    </source>
</evidence>
<evidence type="ECO:0000256" key="2">
    <source>
        <dbReference type="ARBA" id="ARBA00022813"/>
    </source>
</evidence>
<reference evidence="9" key="1">
    <citation type="journal article" date="2015" name="MBio">
        <title>Genome-Resolved Metagenomic Analysis Reveals Roles for Candidate Phyla and Other Microbial Community Members in Biogeochemical Transformations in Oil Reservoirs.</title>
        <authorList>
            <person name="Hu P."/>
            <person name="Tom L."/>
            <person name="Singh A."/>
            <person name="Thomas B.C."/>
            <person name="Baker B.J."/>
            <person name="Piceno Y.M."/>
            <person name="Andersen G.L."/>
            <person name="Banfield J.F."/>
        </authorList>
    </citation>
    <scope>NUCLEOTIDE SEQUENCE [LARGE SCALE GENOMIC DNA]</scope>
</reference>